<dbReference type="PROSITE" id="PS50240">
    <property type="entry name" value="TRYPSIN_DOM"/>
    <property type="match status" value="1"/>
</dbReference>
<sequence>MWFVVGQRQGIVVAAAVVALGASFAVPSAAHAIGGGQAVEVAPWAVQVYNNGQFACTGTMLTDRWVLTAAHCYQDRPGKMTVRVGDVRIGHGVKVAVAKTRWKDDVALFRLGRAVKAPHVRLGRTDPPKGAVVGIYGYGDWKKPKNLRTATNRVTSVKADPIIGRSIWTKRLSGVVEPGDSGGPAFYRGRQVGVLFGPDQYSSVASHRGWIRSVSGV</sequence>
<dbReference type="Proteomes" id="UP000010411">
    <property type="component" value="Unassembled WGS sequence"/>
</dbReference>
<evidence type="ECO:0000313" key="8">
    <source>
        <dbReference type="EMBL" id="EKX65962.1"/>
    </source>
</evidence>
<evidence type="ECO:0000313" key="9">
    <source>
        <dbReference type="Proteomes" id="UP000010411"/>
    </source>
</evidence>
<dbReference type="Gene3D" id="2.40.10.10">
    <property type="entry name" value="Trypsin-like serine proteases"/>
    <property type="match status" value="1"/>
</dbReference>
<organism evidence="8 9">
    <name type="scientific">Streptomyces ipomoeae 91-03</name>
    <dbReference type="NCBI Taxonomy" id="698759"/>
    <lineage>
        <taxon>Bacteria</taxon>
        <taxon>Bacillati</taxon>
        <taxon>Actinomycetota</taxon>
        <taxon>Actinomycetes</taxon>
        <taxon>Kitasatosporales</taxon>
        <taxon>Streptomycetaceae</taxon>
        <taxon>Streptomyces</taxon>
    </lineage>
</organism>
<keyword evidence="3" id="KW-1015">Disulfide bond</keyword>
<dbReference type="GO" id="GO:0006508">
    <property type="term" value="P:proteolysis"/>
    <property type="evidence" value="ECO:0007669"/>
    <property type="project" value="InterPro"/>
</dbReference>
<name>L1KZA1_9ACTN</name>
<dbReference type="EMBL" id="AEJC01000255">
    <property type="protein sequence ID" value="EKX65962.1"/>
    <property type="molecule type" value="Genomic_DNA"/>
</dbReference>
<feature type="domain" description="Peptidase S1" evidence="7">
    <location>
        <begin position="33"/>
        <end position="216"/>
    </location>
</feature>
<dbReference type="PANTHER" id="PTHR24276:SF97">
    <property type="entry name" value="GH13245P2-RELATED"/>
    <property type="match status" value="1"/>
</dbReference>
<dbReference type="SUPFAM" id="SSF50494">
    <property type="entry name" value="Trypsin-like serine proteases"/>
    <property type="match status" value="1"/>
</dbReference>
<dbReference type="InterPro" id="IPR001314">
    <property type="entry name" value="Peptidase_S1A"/>
</dbReference>
<comment type="catalytic activity">
    <reaction evidence="4">
        <text>Preferential cleavage: Arg-|-Xaa, Lys-|-Xaa.</text>
        <dbReference type="EC" id="3.4.21.4"/>
    </reaction>
</comment>
<accession>L1KZA1</accession>
<dbReference type="InterPro" id="IPR043504">
    <property type="entry name" value="Peptidase_S1_PA_chymotrypsin"/>
</dbReference>
<dbReference type="GO" id="GO:0004252">
    <property type="term" value="F:serine-type endopeptidase activity"/>
    <property type="evidence" value="ECO:0007669"/>
    <property type="project" value="UniProtKB-EC"/>
</dbReference>
<dbReference type="PROSITE" id="PS00134">
    <property type="entry name" value="TRYPSIN_HIS"/>
    <property type="match status" value="1"/>
</dbReference>
<evidence type="ECO:0000256" key="2">
    <source>
        <dbReference type="ARBA" id="ARBA00022757"/>
    </source>
</evidence>
<keyword evidence="6" id="KW-0732">Signal</keyword>
<dbReference type="PANTHER" id="PTHR24276">
    <property type="entry name" value="POLYSERASE-RELATED"/>
    <property type="match status" value="1"/>
</dbReference>
<evidence type="ECO:0000256" key="3">
    <source>
        <dbReference type="ARBA" id="ARBA00023157"/>
    </source>
</evidence>
<evidence type="ECO:0000256" key="6">
    <source>
        <dbReference type="SAM" id="SignalP"/>
    </source>
</evidence>
<dbReference type="AlphaFoldDB" id="L1KZA1"/>
<dbReference type="Pfam" id="PF00089">
    <property type="entry name" value="Trypsin"/>
    <property type="match status" value="1"/>
</dbReference>
<dbReference type="InterPro" id="IPR050430">
    <property type="entry name" value="Peptidase_S1"/>
</dbReference>
<reference evidence="8 9" key="1">
    <citation type="submission" date="2012-11" db="EMBL/GenBank/DDBJ databases">
        <authorList>
            <person name="Huguet-Tapia J.C."/>
            <person name="Durkin A.S."/>
            <person name="Pettis G.S."/>
            <person name="Badger J.H."/>
        </authorList>
    </citation>
    <scope>NUCLEOTIDE SEQUENCE [LARGE SCALE GENOMIC DNA]</scope>
    <source>
        <strain evidence="8 9">91-03</strain>
    </source>
</reference>
<feature type="signal peptide" evidence="6">
    <location>
        <begin position="1"/>
        <end position="32"/>
    </location>
</feature>
<dbReference type="InterPro" id="IPR009003">
    <property type="entry name" value="Peptidase_S1_PA"/>
</dbReference>
<evidence type="ECO:0000256" key="4">
    <source>
        <dbReference type="ARBA" id="ARBA00036320"/>
    </source>
</evidence>
<dbReference type="PATRIC" id="fig|698759.3.peg.3437"/>
<evidence type="ECO:0000259" key="7">
    <source>
        <dbReference type="PROSITE" id="PS50240"/>
    </source>
</evidence>
<gene>
    <name evidence="8" type="ORF">STRIP9103_03445</name>
</gene>
<comment type="caution">
    <text evidence="8">The sequence shown here is derived from an EMBL/GenBank/DDBJ whole genome shotgun (WGS) entry which is preliminary data.</text>
</comment>
<dbReference type="SMART" id="SM00020">
    <property type="entry name" value="Tryp_SPc"/>
    <property type="match status" value="1"/>
</dbReference>
<dbReference type="InterPro" id="IPR001254">
    <property type="entry name" value="Trypsin_dom"/>
</dbReference>
<keyword evidence="9" id="KW-1185">Reference proteome</keyword>
<evidence type="ECO:0000256" key="5">
    <source>
        <dbReference type="ARBA" id="ARBA00038868"/>
    </source>
</evidence>
<dbReference type="InterPro" id="IPR018114">
    <property type="entry name" value="TRYPSIN_HIS"/>
</dbReference>
<feature type="chain" id="PRO_5003951971" description="trypsin" evidence="6">
    <location>
        <begin position="33"/>
        <end position="217"/>
    </location>
</feature>
<keyword evidence="2" id="KW-0222">Digestion</keyword>
<comment type="similarity">
    <text evidence="1">Belongs to the peptidase S1 family.</text>
</comment>
<dbReference type="EC" id="3.4.21.4" evidence="5"/>
<protein>
    <recommendedName>
        <fullName evidence="5">trypsin</fullName>
        <ecNumber evidence="5">3.4.21.4</ecNumber>
    </recommendedName>
</protein>
<evidence type="ECO:0000256" key="1">
    <source>
        <dbReference type="ARBA" id="ARBA00007664"/>
    </source>
</evidence>
<dbReference type="PRINTS" id="PR00722">
    <property type="entry name" value="CHYMOTRYPSIN"/>
</dbReference>
<proteinExistence type="inferred from homology"/>